<sequence length="14" mass="1713">MIFGFTYIYIIKCT</sequence>
<organism evidence="1">
    <name type="scientific">Anguilla anguilla</name>
    <name type="common">European freshwater eel</name>
    <name type="synonym">Muraena anguilla</name>
    <dbReference type="NCBI Taxonomy" id="7936"/>
    <lineage>
        <taxon>Eukaryota</taxon>
        <taxon>Metazoa</taxon>
        <taxon>Chordata</taxon>
        <taxon>Craniata</taxon>
        <taxon>Vertebrata</taxon>
        <taxon>Euteleostomi</taxon>
        <taxon>Actinopterygii</taxon>
        <taxon>Neopterygii</taxon>
        <taxon>Teleostei</taxon>
        <taxon>Anguilliformes</taxon>
        <taxon>Anguillidae</taxon>
        <taxon>Anguilla</taxon>
    </lineage>
</organism>
<protein>
    <submittedName>
        <fullName evidence="1">Uncharacterized protein</fullName>
    </submittedName>
</protein>
<dbReference type="EMBL" id="GBXM01087588">
    <property type="protein sequence ID" value="JAH20989.1"/>
    <property type="molecule type" value="Transcribed_RNA"/>
</dbReference>
<reference evidence="1" key="2">
    <citation type="journal article" date="2015" name="Fish Shellfish Immunol.">
        <title>Early steps in the European eel (Anguilla anguilla)-Vibrio vulnificus interaction in the gills: Role of the RtxA13 toxin.</title>
        <authorList>
            <person name="Callol A."/>
            <person name="Pajuelo D."/>
            <person name="Ebbesson L."/>
            <person name="Teles M."/>
            <person name="MacKenzie S."/>
            <person name="Amaro C."/>
        </authorList>
    </citation>
    <scope>NUCLEOTIDE SEQUENCE</scope>
</reference>
<proteinExistence type="predicted"/>
<accession>A0A0E9QVX3</accession>
<name>A0A0E9QVX3_ANGAN</name>
<evidence type="ECO:0000313" key="1">
    <source>
        <dbReference type="EMBL" id="JAH20989.1"/>
    </source>
</evidence>
<reference evidence="1" key="1">
    <citation type="submission" date="2014-11" db="EMBL/GenBank/DDBJ databases">
        <authorList>
            <person name="Amaro Gonzalez C."/>
        </authorList>
    </citation>
    <scope>NUCLEOTIDE SEQUENCE</scope>
</reference>